<geneLocation type="plasmid" evidence="1">
    <name>pYF27601</name>
</geneLocation>
<keyword evidence="1" id="KW-0614">Plasmid</keyword>
<evidence type="ECO:0000313" key="1">
    <source>
        <dbReference type="EMBL" id="AFC36235.1"/>
    </source>
</evidence>
<protein>
    <submittedName>
        <fullName evidence="1">Uncharacterized protein</fullName>
    </submittedName>
</protein>
<sequence>MLGFRNTHGQHFGAMFGHTKIPIENVMARNQNAEEREAIVWPPVKGLDKHSASGRGLSRVSGRSPEPHHRALAMCMLAYMLERCREVGQIFHVQGVRTSKRVTELKKPPQAICRFLDQTELPAMAGVPSLFCGERRG</sequence>
<reference evidence="1" key="1">
    <citation type="journal article" date="2012" name="J. Bacteriol.">
        <title>Novel Colicin FY of Yersinia frederiksenii Inhibits Pathogenic Yersinia Strains via YiuR-Mediated Reception, TonB Import, and Cell Membrane Pore Formation.</title>
        <authorList>
            <person name="Bosak J."/>
            <person name="Laiblova P."/>
            <person name="Smarda J."/>
            <person name="Dedicova D."/>
            <person name="Smajs D."/>
        </authorList>
    </citation>
    <scope>NUCLEOTIDE SEQUENCE</scope>
    <source>
        <strain evidence="1">27601</strain>
        <plasmid evidence="1">pYF27601</plasmid>
    </source>
</reference>
<dbReference type="AlphaFoldDB" id="H8YUP7"/>
<proteinExistence type="predicted"/>
<accession>H8YUP7</accession>
<organism evidence="1">
    <name type="scientific">Yersinia frederiksenii</name>
    <dbReference type="NCBI Taxonomy" id="29484"/>
    <lineage>
        <taxon>Bacteria</taxon>
        <taxon>Pseudomonadati</taxon>
        <taxon>Pseudomonadota</taxon>
        <taxon>Gammaproteobacteria</taxon>
        <taxon>Enterobacterales</taxon>
        <taxon>Yersiniaceae</taxon>
        <taxon>Yersinia</taxon>
    </lineage>
</organism>
<dbReference type="EMBL" id="JF937655">
    <property type="protein sequence ID" value="AFC36235.1"/>
    <property type="molecule type" value="Genomic_DNA"/>
</dbReference>
<name>H8YUP7_YERFR</name>